<evidence type="ECO:0000313" key="6">
    <source>
        <dbReference type="Proteomes" id="UP000095349"/>
    </source>
</evidence>
<feature type="domain" description="Aspartate/ornithine carbamoyltransferase Asp/Orn-binding" evidence="3">
    <location>
        <begin position="150"/>
        <end position="304"/>
    </location>
</feature>
<dbReference type="InterPro" id="IPR036901">
    <property type="entry name" value="Asp/Orn_carbamoylTrfase_sf"/>
</dbReference>
<dbReference type="GO" id="GO:0019240">
    <property type="term" value="P:citrulline biosynthetic process"/>
    <property type="evidence" value="ECO:0007669"/>
    <property type="project" value="TreeGrafter"/>
</dbReference>
<dbReference type="InterPro" id="IPR006130">
    <property type="entry name" value="Asp/Orn_carbamoylTrfase"/>
</dbReference>
<dbReference type="Pfam" id="PF00185">
    <property type="entry name" value="OTCace"/>
    <property type="match status" value="1"/>
</dbReference>
<dbReference type="InterPro" id="IPR006132">
    <property type="entry name" value="Asp/Orn_carbamoyltranf_P-bd"/>
</dbReference>
<dbReference type="Gene3D" id="3.40.50.1370">
    <property type="entry name" value="Aspartate/ornithine carbamoyltransferase"/>
    <property type="match status" value="2"/>
</dbReference>
<dbReference type="EMBL" id="CP017316">
    <property type="protein sequence ID" value="AOT61491.1"/>
    <property type="molecule type" value="Genomic_DNA"/>
</dbReference>
<dbReference type="Proteomes" id="UP000095349">
    <property type="component" value="Chromosome"/>
</dbReference>
<dbReference type="EC" id="2.1.3.3" evidence="5"/>
<reference evidence="5 6" key="1">
    <citation type="submission" date="2016-09" db="EMBL/GenBank/DDBJ databases">
        <title>Streptomyces rubrolavendulae MJM4426 Genome sequencing and assembly.</title>
        <authorList>
            <person name="Kim J.-G."/>
        </authorList>
    </citation>
    <scope>NUCLEOTIDE SEQUENCE [LARGE SCALE GENOMIC DNA]</scope>
    <source>
        <strain evidence="5 6">MJM4426</strain>
    </source>
</reference>
<dbReference type="SUPFAM" id="SSF53671">
    <property type="entry name" value="Aspartate/ornithine carbamoyltransferase"/>
    <property type="match status" value="1"/>
</dbReference>
<dbReference type="PANTHER" id="PTHR45753">
    <property type="entry name" value="ORNITHINE CARBAMOYLTRANSFERASE, MITOCHONDRIAL"/>
    <property type="match status" value="1"/>
</dbReference>
<keyword evidence="6" id="KW-1185">Reference proteome</keyword>
<organism evidence="5 6">
    <name type="scientific">Streptomyces rubrolavendulae</name>
    <dbReference type="NCBI Taxonomy" id="285473"/>
    <lineage>
        <taxon>Bacteria</taxon>
        <taxon>Bacillati</taxon>
        <taxon>Actinomycetota</taxon>
        <taxon>Actinomycetes</taxon>
        <taxon>Kitasatosporales</taxon>
        <taxon>Streptomycetaceae</taxon>
        <taxon>Streptomyces</taxon>
    </lineage>
</organism>
<dbReference type="InterPro" id="IPR002292">
    <property type="entry name" value="Orn/put_carbamltrans"/>
</dbReference>
<dbReference type="GO" id="GO:0042450">
    <property type="term" value="P:L-arginine biosynthetic process via ornithine"/>
    <property type="evidence" value="ECO:0007669"/>
    <property type="project" value="TreeGrafter"/>
</dbReference>
<evidence type="ECO:0000259" key="4">
    <source>
        <dbReference type="Pfam" id="PF02729"/>
    </source>
</evidence>
<dbReference type="GO" id="GO:0016597">
    <property type="term" value="F:amino acid binding"/>
    <property type="evidence" value="ECO:0007669"/>
    <property type="project" value="InterPro"/>
</dbReference>
<dbReference type="PRINTS" id="PR00100">
    <property type="entry name" value="AOTCASE"/>
</dbReference>
<keyword evidence="1 2" id="KW-0808">Transferase</keyword>
<dbReference type="PATRIC" id="fig|285473.5.peg.4598"/>
<dbReference type="GO" id="GO:0004585">
    <property type="term" value="F:ornithine carbamoyltransferase activity"/>
    <property type="evidence" value="ECO:0007669"/>
    <property type="project" value="UniProtKB-EC"/>
</dbReference>
<dbReference type="PROSITE" id="PS00097">
    <property type="entry name" value="CARBAMOYLTRANSFERASE"/>
    <property type="match status" value="1"/>
</dbReference>
<dbReference type="KEGG" id="srn:A4G23_04379"/>
<dbReference type="STRING" id="285473.A4G23_04379"/>
<gene>
    <name evidence="5" type="primary">argF_1</name>
    <name evidence="5" type="ORF">A4G23_04379</name>
</gene>
<accession>A0A1D8G7Q1</accession>
<dbReference type="PANTHER" id="PTHR45753:SF3">
    <property type="entry name" value="ORNITHINE TRANSCARBAMYLASE, MITOCHONDRIAL"/>
    <property type="match status" value="1"/>
</dbReference>
<name>A0A1D8G7Q1_9ACTN</name>
<feature type="domain" description="Aspartate/ornithine carbamoyltransferase carbamoyl-P binding" evidence="4">
    <location>
        <begin position="6"/>
        <end position="142"/>
    </location>
</feature>
<dbReference type="AlphaFoldDB" id="A0A1D8G7Q1"/>
<comment type="similarity">
    <text evidence="2">Belongs to the aspartate/ornithine carbamoyltransferase superfamily.</text>
</comment>
<evidence type="ECO:0000313" key="5">
    <source>
        <dbReference type="EMBL" id="AOT61491.1"/>
    </source>
</evidence>
<proteinExistence type="inferred from homology"/>
<evidence type="ECO:0000259" key="3">
    <source>
        <dbReference type="Pfam" id="PF00185"/>
    </source>
</evidence>
<evidence type="ECO:0000256" key="1">
    <source>
        <dbReference type="ARBA" id="ARBA00022679"/>
    </source>
</evidence>
<dbReference type="RefSeq" id="WP_237282258.1">
    <property type="nucleotide sequence ID" value="NZ_CP017316.1"/>
</dbReference>
<evidence type="ECO:0000256" key="2">
    <source>
        <dbReference type="RuleBase" id="RU003634"/>
    </source>
</evidence>
<dbReference type="Pfam" id="PF02729">
    <property type="entry name" value="OTCace_N"/>
    <property type="match status" value="1"/>
</dbReference>
<dbReference type="InterPro" id="IPR006131">
    <property type="entry name" value="Asp_carbamoyltransf_Asp/Orn-bd"/>
</dbReference>
<dbReference type="PRINTS" id="PR00102">
    <property type="entry name" value="OTCASE"/>
</dbReference>
<protein>
    <submittedName>
        <fullName evidence="5">Ornithine carbamoyltransferase</fullName>
        <ecNumber evidence="5">2.1.3.3</ecNumber>
    </submittedName>
</protein>
<sequence>MTTPRGLYTLADLDDDSVQRIVRRTIELHADRDAHTRPLAGLVTGLLFTKTSTRTRTAFTSGTIRLGGAPIAFGPTDLQTNTGESAADTGRMLAGMLDLLVVRTAGPMHELRELSGEGELPVVNAMSAEEHPTQGLADLATLIHHFGGLDGVRMLYVGEGNNTAVALARVLSRQPGCHAVFASPAGYGLPGAVLAETAATAARRGGSVTQVHAPGDVADDVHAVYTSRWQTTGSTKPDPSWRDVFRPFHVDAALMGRWPDAVFLHDLPAHRGEEVSGEVLDGKSSLAWTQARLKAAGAMAVLEWVVTT</sequence>